<evidence type="ECO:0000259" key="2">
    <source>
        <dbReference type="Pfam" id="PF00535"/>
    </source>
</evidence>
<evidence type="ECO:0000313" key="6">
    <source>
        <dbReference type="Proteomes" id="UP000189059"/>
    </source>
</evidence>
<dbReference type="OrthoDB" id="396512at2"/>
<proteinExistence type="predicted"/>
<dbReference type="InterPro" id="IPR001173">
    <property type="entry name" value="Glyco_trans_2-like"/>
</dbReference>
<dbReference type="CDD" id="cd00761">
    <property type="entry name" value="Glyco_tranf_GTA_type"/>
    <property type="match status" value="1"/>
</dbReference>
<evidence type="ECO:0000259" key="1">
    <source>
        <dbReference type="Pfam" id="PF00534"/>
    </source>
</evidence>
<dbReference type="EMBL" id="MRVI01000003">
    <property type="protein sequence ID" value="OOC57599.1"/>
    <property type="molecule type" value="Genomic_DNA"/>
</dbReference>
<dbReference type="Pfam" id="PF13439">
    <property type="entry name" value="Glyco_transf_4"/>
    <property type="match status" value="1"/>
</dbReference>
<reference evidence="5 6" key="2">
    <citation type="submission" date="2016-12" db="EMBL/GenBank/DDBJ databases">
        <title>Genome sequencing and description of Paenibacillus sp. nov. from high altitude lake in the Indian Trans- Himalayas.</title>
        <authorList>
            <person name="Kiran S."/>
            <person name="Swarnkar M.K."/>
            <person name="Rana A."/>
            <person name="Tewari R."/>
            <person name="Gulati A."/>
        </authorList>
    </citation>
    <scope>NUCLEOTIDE SEQUENCE [LARGE SCALE GENOMIC DNA]</scope>
    <source>
        <strain evidence="5 6">IHBB 9951</strain>
    </source>
</reference>
<evidence type="ECO:0000259" key="3">
    <source>
        <dbReference type="Pfam" id="PF13439"/>
    </source>
</evidence>
<accession>A0A1B2E175</accession>
<dbReference type="Gene3D" id="3.40.50.2000">
    <property type="entry name" value="Glycogen Phosphorylase B"/>
    <property type="match status" value="2"/>
</dbReference>
<gene>
    <name evidence="5" type="ORF">BBD40_28225</name>
    <name evidence="4" type="ORF">BBD41_14455</name>
</gene>
<dbReference type="GO" id="GO:0016757">
    <property type="term" value="F:glycosyltransferase activity"/>
    <property type="evidence" value="ECO:0007669"/>
    <property type="project" value="InterPro"/>
</dbReference>
<dbReference type="KEGG" id="pib:BBD41_14455"/>
<evidence type="ECO:0000313" key="4">
    <source>
        <dbReference type="EMBL" id="ANY73679.1"/>
    </source>
</evidence>
<dbReference type="InterPro" id="IPR001296">
    <property type="entry name" value="Glyco_trans_1"/>
</dbReference>
<dbReference type="Gene3D" id="3.90.550.10">
    <property type="entry name" value="Spore Coat Polysaccharide Biosynthesis Protein SpsA, Chain A"/>
    <property type="match status" value="1"/>
</dbReference>
<reference evidence="4" key="1">
    <citation type="submission" date="2016-08" db="EMBL/GenBank/DDBJ databases">
        <title>Complete Genome Seqeunce of Paenibacillus sp. nov. IHBB 9852 from high altitute lake of Indian trans-Himalayas.</title>
        <authorList>
            <person name="Kiran S."/>
            <person name="Swarnkar M.K."/>
            <person name="Rana A."/>
            <person name="Tewari R."/>
            <person name="Gulati A."/>
        </authorList>
    </citation>
    <scope>NUCLEOTIDE SEQUENCE [LARGE SCALE GENOMIC DNA]</scope>
    <source>
        <strain evidence="4">IHBB 9852</strain>
    </source>
</reference>
<dbReference type="Pfam" id="PF00535">
    <property type="entry name" value="Glycos_transf_2"/>
    <property type="match status" value="1"/>
</dbReference>
<dbReference type="InterPro" id="IPR028098">
    <property type="entry name" value="Glyco_trans_4-like_N"/>
</dbReference>
<dbReference type="AlphaFoldDB" id="A0A1B2E175"/>
<dbReference type="PANTHER" id="PTHR43685:SF2">
    <property type="entry name" value="GLYCOSYLTRANSFERASE 2-LIKE DOMAIN-CONTAINING PROTEIN"/>
    <property type="match status" value="1"/>
</dbReference>
<feature type="domain" description="Glycosyltransferase 2-like" evidence="2">
    <location>
        <begin position="13"/>
        <end position="138"/>
    </location>
</feature>
<dbReference type="SUPFAM" id="SSF53756">
    <property type="entry name" value="UDP-Glycosyltransferase/glycogen phosphorylase"/>
    <property type="match status" value="1"/>
</dbReference>
<dbReference type="Proteomes" id="UP000189059">
    <property type="component" value="Unassembled WGS sequence"/>
</dbReference>
<dbReference type="CDD" id="cd03801">
    <property type="entry name" value="GT4_PimA-like"/>
    <property type="match status" value="1"/>
</dbReference>
<dbReference type="InterPro" id="IPR050834">
    <property type="entry name" value="Glycosyltransf_2"/>
</dbReference>
<evidence type="ECO:0008006" key="7">
    <source>
        <dbReference type="Google" id="ProtNLM"/>
    </source>
</evidence>
<organism evidence="4">
    <name type="scientific">Paenibacillus ihbetae</name>
    <dbReference type="NCBI Taxonomy" id="1870820"/>
    <lineage>
        <taxon>Bacteria</taxon>
        <taxon>Bacillati</taxon>
        <taxon>Bacillota</taxon>
        <taxon>Bacilli</taxon>
        <taxon>Bacillales</taxon>
        <taxon>Paenibacillaceae</taxon>
        <taxon>Paenibacillus</taxon>
    </lineage>
</organism>
<dbReference type="Pfam" id="PF00534">
    <property type="entry name" value="Glycos_transf_1"/>
    <property type="match status" value="1"/>
</dbReference>
<feature type="domain" description="Glycosyltransferase subfamily 4-like N-terminal" evidence="3">
    <location>
        <begin position="282"/>
        <end position="440"/>
    </location>
</feature>
<dbReference type="RefSeq" id="WP_077570841.1">
    <property type="nucleotide sequence ID" value="NZ_CP016809.1"/>
</dbReference>
<dbReference type="PANTHER" id="PTHR43685">
    <property type="entry name" value="GLYCOSYLTRANSFERASE"/>
    <property type="match status" value="1"/>
</dbReference>
<dbReference type="InterPro" id="IPR029044">
    <property type="entry name" value="Nucleotide-diphossugar_trans"/>
</dbReference>
<feature type="domain" description="Glycosyl transferase family 1" evidence="1">
    <location>
        <begin position="454"/>
        <end position="618"/>
    </location>
</feature>
<protein>
    <recommendedName>
        <fullName evidence="7">Glycosyl transferase family 2</fullName>
    </recommendedName>
</protein>
<keyword evidence="6" id="KW-1185">Reference proteome</keyword>
<sequence length="647" mass="74016">MFIHSQESEPLVSVVIACYNYGVYLEEAIDSCLASTIQNIEIIVVDDGSDDPFTVELFRTMKKPKTKVIRQENKGIPAALNRGIQEARGKYIFRLDADDRIHHTLLEKGALVLDTRPHVGFVTCYLQAFDQENWTWILPPFSLAELLRNNIVVGNSMFRRAAWEGSGGFDEQGIGYEDWDFWIQLTSLGWGGFCIPELLFFYRRHGETESVRQLARQKELREHLRRRHHRAYSMLDAGQLEYSMRQSSAISSNWNIQSENYMVTKPADNKIKIMIIMPWLIIGGAETFFLDLLEALPRDQYHITLVTTIREESPLYQRYDQCTDEIFLLPSICELPEQMEAIIHYLIETRGIQILHNNNSEVGYNILPGLKARFPHLKTIALLHAYVPELPWDHVRHSVQFDPWIDCYNVCRQSMKDTLTNLFHINPDKICLLPNGIDTNLYRPGTAEEYAILKQGFNIPLDKKVISYIARLNTDKDPLKFISIAKQMIASDSADRYRFLIVGEGPLKQQVIEAIGPLSSKIIVLGARGDVHQILKFTDVMASTSPSEGLPISGLEAMAAGVPVIAFAVRGWMDLIHQHHDGILIGRSEAEELDYAQQLMYLLDHPEWKERMSAAARSKIETYYGRDAFLNRYQALYNLLVSGSIPH</sequence>
<evidence type="ECO:0000313" key="5">
    <source>
        <dbReference type="EMBL" id="OOC57599.1"/>
    </source>
</evidence>
<dbReference type="SUPFAM" id="SSF53448">
    <property type="entry name" value="Nucleotide-diphospho-sugar transferases"/>
    <property type="match status" value="1"/>
</dbReference>
<dbReference type="EMBL" id="CP016809">
    <property type="protein sequence ID" value="ANY73679.1"/>
    <property type="molecule type" value="Genomic_DNA"/>
</dbReference>
<name>A0A1B2E175_9BACL</name>
<dbReference type="GO" id="GO:0044010">
    <property type="term" value="P:single-species biofilm formation"/>
    <property type="evidence" value="ECO:0007669"/>
    <property type="project" value="TreeGrafter"/>
</dbReference>